<evidence type="ECO:0000313" key="2">
    <source>
        <dbReference type="Proteomes" id="UP000887159"/>
    </source>
</evidence>
<gene>
    <name evidence="1" type="primary">X975_05572</name>
    <name evidence="1" type="ORF">TNCV_1741201</name>
</gene>
<comment type="caution">
    <text evidence="1">The sequence shown here is derived from an EMBL/GenBank/DDBJ whole genome shotgun (WGS) entry which is preliminary data.</text>
</comment>
<reference evidence="1" key="1">
    <citation type="submission" date="2020-08" db="EMBL/GenBank/DDBJ databases">
        <title>Multicomponent nature underlies the extraordinary mechanical properties of spider dragline silk.</title>
        <authorList>
            <person name="Kono N."/>
            <person name="Nakamura H."/>
            <person name="Mori M."/>
            <person name="Yoshida Y."/>
            <person name="Ohtoshi R."/>
            <person name="Malay A.D."/>
            <person name="Moran D.A.P."/>
            <person name="Tomita M."/>
            <person name="Numata K."/>
            <person name="Arakawa K."/>
        </authorList>
    </citation>
    <scope>NUCLEOTIDE SEQUENCE</scope>
</reference>
<dbReference type="InterPro" id="IPR036397">
    <property type="entry name" value="RNaseH_sf"/>
</dbReference>
<dbReference type="EMBL" id="BMAU01021142">
    <property type="protein sequence ID" value="GFX92200.1"/>
    <property type="molecule type" value="Genomic_DNA"/>
</dbReference>
<dbReference type="Proteomes" id="UP000887159">
    <property type="component" value="Unassembled WGS sequence"/>
</dbReference>
<keyword evidence="2" id="KW-1185">Reference proteome</keyword>
<accession>A0A8X6RDS7</accession>
<organism evidence="1 2">
    <name type="scientific">Trichonephila clavipes</name>
    <name type="common">Golden silk orbweaver</name>
    <name type="synonym">Nephila clavipes</name>
    <dbReference type="NCBI Taxonomy" id="2585209"/>
    <lineage>
        <taxon>Eukaryota</taxon>
        <taxon>Metazoa</taxon>
        <taxon>Ecdysozoa</taxon>
        <taxon>Arthropoda</taxon>
        <taxon>Chelicerata</taxon>
        <taxon>Arachnida</taxon>
        <taxon>Araneae</taxon>
        <taxon>Araneomorphae</taxon>
        <taxon>Entelegynae</taxon>
        <taxon>Araneoidea</taxon>
        <taxon>Nephilidae</taxon>
        <taxon>Trichonephila</taxon>
    </lineage>
</organism>
<proteinExistence type="predicted"/>
<name>A0A8X6RDS7_TRICX</name>
<sequence>MIAQGYVHDILQPHVLPLMRRLQEAIFQKDNARPHTVRVSQNCLRTVTTLPWPTQSPDLFPIDHIWDPLRRRFGHSTSLIELEARLQQI</sequence>
<dbReference type="GO" id="GO:0003676">
    <property type="term" value="F:nucleic acid binding"/>
    <property type="evidence" value="ECO:0007669"/>
    <property type="project" value="InterPro"/>
</dbReference>
<protein>
    <submittedName>
        <fullName evidence="1">Transposable element Tcb2 transposase</fullName>
    </submittedName>
</protein>
<evidence type="ECO:0000313" key="1">
    <source>
        <dbReference type="EMBL" id="GFX92200.1"/>
    </source>
</evidence>
<dbReference type="Gene3D" id="3.30.420.10">
    <property type="entry name" value="Ribonuclease H-like superfamily/Ribonuclease H"/>
    <property type="match status" value="1"/>
</dbReference>
<dbReference type="AlphaFoldDB" id="A0A8X6RDS7"/>